<dbReference type="PROSITE" id="PS50206">
    <property type="entry name" value="RHODANESE_3"/>
    <property type="match status" value="1"/>
</dbReference>
<proteinExistence type="predicted"/>
<sequence>MGYRLCLYEFANLLSVYSVLVYRFIGGDVSFNPNIDARTFDTICSEQKGGQVFDVREPAELETDGRFPNAVNIPLGEVDSAFALSEADFKAKYGVPKPRVTDDNIIFVCKVGKRSLTACKSIEKYGYKKYGFLFIQGRI</sequence>
<accession>A0A3P7G4F8</accession>
<dbReference type="SUPFAM" id="SSF52821">
    <property type="entry name" value="Rhodanese/Cell cycle control phosphatase"/>
    <property type="match status" value="1"/>
</dbReference>
<dbReference type="OrthoDB" id="566238at2759"/>
<dbReference type="EMBL" id="UYWX01000217">
    <property type="protein sequence ID" value="VDM17628.1"/>
    <property type="molecule type" value="Genomic_DNA"/>
</dbReference>
<dbReference type="InterPro" id="IPR036873">
    <property type="entry name" value="Rhodanese-like_dom_sf"/>
</dbReference>
<evidence type="ECO:0000313" key="3">
    <source>
        <dbReference type="Proteomes" id="UP000274429"/>
    </source>
</evidence>
<feature type="domain" description="Rhodanese" evidence="1">
    <location>
        <begin position="46"/>
        <end position="129"/>
    </location>
</feature>
<gene>
    <name evidence="2" type="ORF">TTAC_LOCUS1208</name>
</gene>
<evidence type="ECO:0000259" key="1">
    <source>
        <dbReference type="PROSITE" id="PS50206"/>
    </source>
</evidence>
<dbReference type="Gene3D" id="3.40.250.10">
    <property type="entry name" value="Rhodanese-like domain"/>
    <property type="match status" value="1"/>
</dbReference>
<dbReference type="InterPro" id="IPR001763">
    <property type="entry name" value="Rhodanese-like_dom"/>
</dbReference>
<dbReference type="AlphaFoldDB" id="A0A3P7G4F8"/>
<dbReference type="PANTHER" id="PTHR44086">
    <property type="entry name" value="THIOSULFATE SULFURTRANSFERASE RDL2, MITOCHONDRIAL-RELATED"/>
    <property type="match status" value="1"/>
</dbReference>
<evidence type="ECO:0000313" key="2">
    <source>
        <dbReference type="EMBL" id="VDM17628.1"/>
    </source>
</evidence>
<protein>
    <recommendedName>
        <fullName evidence="1">Rhodanese domain-containing protein</fullName>
    </recommendedName>
</protein>
<keyword evidence="3" id="KW-1185">Reference proteome</keyword>
<dbReference type="PANTHER" id="PTHR44086:SF14">
    <property type="entry name" value="RHODANESE DOMAIN-CONTAINING PROTEIN"/>
    <property type="match status" value="1"/>
</dbReference>
<organism evidence="2 3">
    <name type="scientific">Hydatigena taeniaeformis</name>
    <name type="common">Feline tapeworm</name>
    <name type="synonym">Taenia taeniaeformis</name>
    <dbReference type="NCBI Taxonomy" id="6205"/>
    <lineage>
        <taxon>Eukaryota</taxon>
        <taxon>Metazoa</taxon>
        <taxon>Spiralia</taxon>
        <taxon>Lophotrochozoa</taxon>
        <taxon>Platyhelminthes</taxon>
        <taxon>Cestoda</taxon>
        <taxon>Eucestoda</taxon>
        <taxon>Cyclophyllidea</taxon>
        <taxon>Taeniidae</taxon>
        <taxon>Hydatigera</taxon>
    </lineage>
</organism>
<name>A0A3P7G4F8_HYDTA</name>
<reference evidence="2 3" key="1">
    <citation type="submission" date="2018-11" db="EMBL/GenBank/DDBJ databases">
        <authorList>
            <consortium name="Pathogen Informatics"/>
        </authorList>
    </citation>
    <scope>NUCLEOTIDE SEQUENCE [LARGE SCALE GENOMIC DNA]</scope>
</reference>
<dbReference type="Proteomes" id="UP000274429">
    <property type="component" value="Unassembled WGS sequence"/>
</dbReference>
<dbReference type="Pfam" id="PF00581">
    <property type="entry name" value="Rhodanese"/>
    <property type="match status" value="1"/>
</dbReference>